<reference evidence="2" key="1">
    <citation type="submission" date="2024-06" db="EMBL/GenBank/DDBJ databases">
        <authorList>
            <consortium name="consrtm"/>
            <person name="Uemura M."/>
            <person name="Terahara T."/>
        </authorList>
    </citation>
    <scope>NUCLEOTIDE SEQUENCE</scope>
    <source>
        <strain evidence="2">KM77-8</strain>
    </source>
</reference>
<name>A0AAT9H9J3_9ACTN</name>
<feature type="transmembrane region" description="Helical" evidence="1">
    <location>
        <begin position="12"/>
        <end position="33"/>
    </location>
</feature>
<evidence type="ECO:0000256" key="1">
    <source>
        <dbReference type="SAM" id="Phobius"/>
    </source>
</evidence>
<gene>
    <name evidence="2" type="ORF">SHKM778_04020</name>
</gene>
<keyword evidence="1" id="KW-0472">Membrane</keyword>
<reference evidence="2" key="2">
    <citation type="submission" date="2024-07" db="EMBL/GenBank/DDBJ databases">
        <title>Streptomyces haneummycinica sp. nov., a new antibiotic-producing actinobacterium isolated from marine sediment.</title>
        <authorList>
            <person name="Uemura M."/>
            <person name="Hamada M."/>
            <person name="Hirano S."/>
            <person name="Kobayashi K."/>
            <person name="Ohshiro T."/>
            <person name="Kobayashi T."/>
            <person name="Terahara T."/>
        </authorList>
    </citation>
    <scope>NUCLEOTIDE SEQUENCE</scope>
    <source>
        <strain evidence="2">KM77-8</strain>
    </source>
</reference>
<organism evidence="2">
    <name type="scientific">Streptomyces haneummycinicus</name>
    <dbReference type="NCBI Taxonomy" id="3074435"/>
    <lineage>
        <taxon>Bacteria</taxon>
        <taxon>Bacillati</taxon>
        <taxon>Actinomycetota</taxon>
        <taxon>Actinomycetes</taxon>
        <taxon>Kitasatosporales</taxon>
        <taxon>Streptomycetaceae</taxon>
        <taxon>Streptomyces</taxon>
    </lineage>
</organism>
<accession>A0AAT9H9J3</accession>
<feature type="transmembrane region" description="Helical" evidence="1">
    <location>
        <begin position="45"/>
        <end position="66"/>
    </location>
</feature>
<proteinExistence type="predicted"/>
<dbReference type="EMBL" id="AP035768">
    <property type="protein sequence ID" value="BFO14014.1"/>
    <property type="molecule type" value="Genomic_DNA"/>
</dbReference>
<sequence>MDALRRLTLRTSFVAIPLAAVTLVVAALLNNLLATGIDWFGEHRAALASYVAAGLFAASLSVLASLELPGTRTRARGRRWRGCAARRAPQAPTGAAPALCRCWCSPPRPSPPPWPPRSPCRCCTPRTWAAAPCSTACWWAR</sequence>
<dbReference type="AlphaFoldDB" id="A0AAT9H9J3"/>
<keyword evidence="1" id="KW-0812">Transmembrane</keyword>
<protein>
    <submittedName>
        <fullName evidence="2">Uncharacterized protein</fullName>
    </submittedName>
</protein>
<evidence type="ECO:0000313" key="2">
    <source>
        <dbReference type="EMBL" id="BFO14014.1"/>
    </source>
</evidence>
<keyword evidence="1" id="KW-1133">Transmembrane helix</keyword>